<name>A0A1B9GMJ4_9TREE</name>
<feature type="compositionally biased region" description="Polar residues" evidence="1">
    <location>
        <begin position="122"/>
        <end position="139"/>
    </location>
</feature>
<reference evidence="3" key="2">
    <citation type="submission" date="2013-12" db="EMBL/GenBank/DDBJ databases">
        <title>Evolution of pathogenesis and genome organization in the Tremellales.</title>
        <authorList>
            <person name="Cuomo C."/>
            <person name="Litvintseva A."/>
            <person name="Heitman J."/>
            <person name="Chen Y."/>
            <person name="Sun S."/>
            <person name="Springer D."/>
            <person name="Dromer F."/>
            <person name="Young S."/>
            <person name="Zeng Q."/>
            <person name="Chapman S."/>
            <person name="Gujja S."/>
            <person name="Saif S."/>
            <person name="Birren B."/>
        </authorList>
    </citation>
    <scope>NUCLEOTIDE SEQUENCE [LARGE SCALE GENOMIC DNA]</scope>
    <source>
        <strain evidence="3">BCC8398</strain>
    </source>
</reference>
<feature type="region of interest" description="Disordered" evidence="1">
    <location>
        <begin position="183"/>
        <end position="210"/>
    </location>
</feature>
<reference evidence="2 3" key="1">
    <citation type="submission" date="2013-07" db="EMBL/GenBank/DDBJ databases">
        <title>The Genome Sequence of Cryptococcus heveanensis BCC8398.</title>
        <authorList>
            <consortium name="The Broad Institute Genome Sequencing Platform"/>
            <person name="Cuomo C."/>
            <person name="Litvintseva A."/>
            <person name="Chen Y."/>
            <person name="Heitman J."/>
            <person name="Sun S."/>
            <person name="Springer D."/>
            <person name="Dromer F."/>
            <person name="Young S.K."/>
            <person name="Zeng Q."/>
            <person name="Gargeya S."/>
            <person name="Fitzgerald M."/>
            <person name="Abouelleil A."/>
            <person name="Alvarado L."/>
            <person name="Berlin A.M."/>
            <person name="Chapman S.B."/>
            <person name="Dewar J."/>
            <person name="Goldberg J."/>
            <person name="Griggs A."/>
            <person name="Gujja S."/>
            <person name="Hansen M."/>
            <person name="Howarth C."/>
            <person name="Imamovic A."/>
            <person name="Larimer J."/>
            <person name="McCowan C."/>
            <person name="Murphy C."/>
            <person name="Pearson M."/>
            <person name="Priest M."/>
            <person name="Roberts A."/>
            <person name="Saif S."/>
            <person name="Shea T."/>
            <person name="Sykes S."/>
            <person name="Wortman J."/>
            <person name="Nusbaum C."/>
            <person name="Birren B."/>
        </authorList>
    </citation>
    <scope>NUCLEOTIDE SEQUENCE [LARGE SCALE GENOMIC DNA]</scope>
    <source>
        <strain evidence="2 3">BCC8398</strain>
    </source>
</reference>
<feature type="compositionally biased region" description="Basic and acidic residues" evidence="1">
    <location>
        <begin position="58"/>
        <end position="69"/>
    </location>
</feature>
<feature type="compositionally biased region" description="Polar residues" evidence="1">
    <location>
        <begin position="197"/>
        <end position="206"/>
    </location>
</feature>
<dbReference type="Proteomes" id="UP000092666">
    <property type="component" value="Unassembled WGS sequence"/>
</dbReference>
<dbReference type="OrthoDB" id="2572208at2759"/>
<feature type="compositionally biased region" description="Basic and acidic residues" evidence="1">
    <location>
        <begin position="91"/>
        <end position="101"/>
    </location>
</feature>
<dbReference type="STRING" id="1296120.A0A1B9GMJ4"/>
<sequence length="556" mass="59577">MSSKKPAPISASALAFSFSTPKSGSKTKSSSKNGNLGQVSPFPLARTPYTASASTIKPKAETLDQEKDGSVGQDSLPERSSKAVSTPVKCEPGHSEEDKIGSHIYSESKTPRPASPAREGTPLQTLSSQAQDLKPNITSIPPALETPRRPFSLTKNAVLPTSAQPGSALKPLGAYNLTTPLPPRYSTAGAHNAEAGPSSTSINSNGGKRPLLRKINEVTPKHEVTPEEKKHGSKARLALNETLLSDRTADDLFTASKRKAAMLVEEDEGIGVSPRGKKIAKWAGKGPPPPSVHLSNLLSSSHASLHLFYTSLQQTLYPSHRDRDRDRKRGFASARQYGMSDASSTAINARSTAPSSGLSSVSAAVPTAFQHIQSAAPIRLRISAGQGIGGPTHQCTIFWCDVLKWHYNDLTGDSKSRQRDAYVVAEDSSARSPRRVLVVFQILPHQCPKLGVDPRLLALRMSDTIGGARSRNSDGSGIDGASGKKWQVGIWQSSEIVLPVGSTKLSKSTSDYGEDNQIGEGREEEKHDEDDEEDQAIKRTTALLATRYLIAEQPSE</sequence>
<keyword evidence="3" id="KW-1185">Reference proteome</keyword>
<dbReference type="EMBL" id="KI669509">
    <property type="protein sequence ID" value="OCF32344.1"/>
    <property type="molecule type" value="Genomic_DNA"/>
</dbReference>
<protein>
    <submittedName>
        <fullName evidence="2">Uncharacterized protein</fullName>
    </submittedName>
</protein>
<accession>A0A1B9GMJ4</accession>
<proteinExistence type="predicted"/>
<feature type="region of interest" description="Disordered" evidence="1">
    <location>
        <begin position="1"/>
        <end position="151"/>
    </location>
</feature>
<organism evidence="2 3">
    <name type="scientific">Kwoniella heveanensis BCC8398</name>
    <dbReference type="NCBI Taxonomy" id="1296120"/>
    <lineage>
        <taxon>Eukaryota</taxon>
        <taxon>Fungi</taxon>
        <taxon>Dikarya</taxon>
        <taxon>Basidiomycota</taxon>
        <taxon>Agaricomycotina</taxon>
        <taxon>Tremellomycetes</taxon>
        <taxon>Tremellales</taxon>
        <taxon>Cryptococcaceae</taxon>
        <taxon>Kwoniella</taxon>
    </lineage>
</organism>
<evidence type="ECO:0000313" key="2">
    <source>
        <dbReference type="EMBL" id="OCF32344.1"/>
    </source>
</evidence>
<dbReference type="AlphaFoldDB" id="A0A1B9GMJ4"/>
<feature type="compositionally biased region" description="Basic and acidic residues" evidence="1">
    <location>
        <begin position="319"/>
        <end position="329"/>
    </location>
</feature>
<evidence type="ECO:0000313" key="3">
    <source>
        <dbReference type="Proteomes" id="UP000092666"/>
    </source>
</evidence>
<feature type="region of interest" description="Disordered" evidence="1">
    <location>
        <begin position="318"/>
        <end position="337"/>
    </location>
</feature>
<feature type="region of interest" description="Disordered" evidence="1">
    <location>
        <begin position="504"/>
        <end position="538"/>
    </location>
</feature>
<gene>
    <name evidence="2" type="ORF">I316_06012</name>
</gene>
<feature type="compositionally biased region" description="Low complexity" evidence="1">
    <location>
        <begin position="1"/>
        <end position="35"/>
    </location>
</feature>
<evidence type="ECO:0000256" key="1">
    <source>
        <dbReference type="SAM" id="MobiDB-lite"/>
    </source>
</evidence>